<reference evidence="2 3" key="1">
    <citation type="submission" date="2019-08" db="EMBL/GenBank/DDBJ databases">
        <title>Deep-cultivation of Planctomycetes and their phenomic and genomic characterization uncovers novel biology.</title>
        <authorList>
            <person name="Wiegand S."/>
            <person name="Jogler M."/>
            <person name="Boedeker C."/>
            <person name="Pinto D."/>
            <person name="Vollmers J."/>
            <person name="Rivas-Marin E."/>
            <person name="Kohn T."/>
            <person name="Peeters S.H."/>
            <person name="Heuer A."/>
            <person name="Rast P."/>
            <person name="Oberbeckmann S."/>
            <person name="Bunk B."/>
            <person name="Jeske O."/>
            <person name="Meyerdierks A."/>
            <person name="Storesund J.E."/>
            <person name="Kallscheuer N."/>
            <person name="Luecker S."/>
            <person name="Lage O.M."/>
            <person name="Pohl T."/>
            <person name="Merkel B.J."/>
            <person name="Hornburger P."/>
            <person name="Mueller R.-W."/>
            <person name="Bruemmer F."/>
            <person name="Labrenz M."/>
            <person name="Spormann A.M."/>
            <person name="Op den Camp H."/>
            <person name="Overmann J."/>
            <person name="Amann R."/>
            <person name="Jetten M.S.M."/>
            <person name="Mascher T."/>
            <person name="Medema M.H."/>
            <person name="Devos D.P."/>
            <person name="Kaster A.-K."/>
            <person name="Ovreas L."/>
            <person name="Rohde M."/>
            <person name="Galperin M.Y."/>
            <person name="Jogler C."/>
        </authorList>
    </citation>
    <scope>NUCLEOTIDE SEQUENCE [LARGE SCALE GENOMIC DNA]</scope>
    <source>
        <strain evidence="2 3">UC8</strain>
    </source>
</reference>
<feature type="transmembrane region" description="Helical" evidence="1">
    <location>
        <begin position="110"/>
        <end position="129"/>
    </location>
</feature>
<evidence type="ECO:0008006" key="4">
    <source>
        <dbReference type="Google" id="ProtNLM"/>
    </source>
</evidence>
<proteinExistence type="predicted"/>
<keyword evidence="1" id="KW-0472">Membrane</keyword>
<protein>
    <recommendedName>
        <fullName evidence="4">DUF2752 domain-containing protein</fullName>
    </recommendedName>
</protein>
<evidence type="ECO:0000313" key="3">
    <source>
        <dbReference type="Proteomes" id="UP000325286"/>
    </source>
</evidence>
<evidence type="ECO:0000256" key="1">
    <source>
        <dbReference type="SAM" id="Phobius"/>
    </source>
</evidence>
<keyword evidence="1" id="KW-1133">Transmembrane helix</keyword>
<dbReference type="RefSeq" id="WP_068139314.1">
    <property type="nucleotide sequence ID" value="NZ_CP042914.1"/>
</dbReference>
<keyword evidence="3" id="KW-1185">Reference proteome</keyword>
<dbReference type="Pfam" id="PF10825">
    <property type="entry name" value="DUF2752"/>
    <property type="match status" value="1"/>
</dbReference>
<evidence type="ECO:0000313" key="2">
    <source>
        <dbReference type="EMBL" id="QEG41205.1"/>
    </source>
</evidence>
<keyword evidence="1" id="KW-0812">Transmembrane</keyword>
<dbReference type="InterPro" id="IPR021215">
    <property type="entry name" value="DUF2752"/>
</dbReference>
<feature type="transmembrane region" description="Helical" evidence="1">
    <location>
        <begin position="13"/>
        <end position="32"/>
    </location>
</feature>
<name>A0A5B9QV20_9BACT</name>
<organism evidence="2 3">
    <name type="scientific">Roseimaritima ulvae</name>
    <dbReference type="NCBI Taxonomy" id="980254"/>
    <lineage>
        <taxon>Bacteria</taxon>
        <taxon>Pseudomonadati</taxon>
        <taxon>Planctomycetota</taxon>
        <taxon>Planctomycetia</taxon>
        <taxon>Pirellulales</taxon>
        <taxon>Pirellulaceae</taxon>
        <taxon>Roseimaritima</taxon>
    </lineage>
</organism>
<gene>
    <name evidence="2" type="ORF">UC8_32240</name>
</gene>
<dbReference type="KEGG" id="rul:UC8_32240"/>
<sequence length="132" mass="14803">MTTIPSRREASRFALRCTSLALLVVYLGWNLWELSLFQVPSSLFLALTGLPCPTTGGTRAMLALWEGRLSDSLRHNPLAVPIALLGCLTVGQLLRGYYQHQRLRLSTRWLYGWLVLLAVAWVIQLLIALSPK</sequence>
<dbReference type="Proteomes" id="UP000325286">
    <property type="component" value="Chromosome"/>
</dbReference>
<dbReference type="AlphaFoldDB" id="A0A5B9QV20"/>
<dbReference type="EMBL" id="CP042914">
    <property type="protein sequence ID" value="QEG41205.1"/>
    <property type="molecule type" value="Genomic_DNA"/>
</dbReference>
<accession>A0A5B9QV20</accession>
<feature type="transmembrane region" description="Helical" evidence="1">
    <location>
        <begin position="78"/>
        <end position="98"/>
    </location>
</feature>